<proteinExistence type="predicted"/>
<gene>
    <name evidence="1" type="ORF">PROQFM164_S02g000160</name>
</gene>
<name>W6Q1Z9_PENRF</name>
<dbReference type="AlphaFoldDB" id="W6Q1Z9"/>
<protein>
    <submittedName>
        <fullName evidence="1">Genomic scaffold, ProqFM164S02</fullName>
    </submittedName>
</protein>
<sequence>MSADTLPGASILYRGRRFHVGHGYSNSTDMVLFLGKTVIVRLRLVDDTPSWFPTPGTTRRSQQRLVTARKHIHEFIYSKGTAKRTGISTEFPYNGKACSQ</sequence>
<dbReference type="OrthoDB" id="4458647at2759"/>
<reference evidence="1" key="1">
    <citation type="journal article" date="2014" name="Nat. Commun.">
        <title>Multiple recent horizontal transfers of a large genomic region in cheese making fungi.</title>
        <authorList>
            <person name="Cheeseman K."/>
            <person name="Ropars J."/>
            <person name="Renault P."/>
            <person name="Dupont J."/>
            <person name="Gouzy J."/>
            <person name="Branca A."/>
            <person name="Abraham A.L."/>
            <person name="Ceppi M."/>
            <person name="Conseiller E."/>
            <person name="Debuchy R."/>
            <person name="Malagnac F."/>
            <person name="Goarin A."/>
            <person name="Silar P."/>
            <person name="Lacoste S."/>
            <person name="Sallet E."/>
            <person name="Bensimon A."/>
            <person name="Giraud T."/>
            <person name="Brygoo Y."/>
        </authorList>
    </citation>
    <scope>NUCLEOTIDE SEQUENCE [LARGE SCALE GENOMIC DNA]</scope>
    <source>
        <strain evidence="1">FM164</strain>
    </source>
</reference>
<dbReference type="Proteomes" id="UP000030686">
    <property type="component" value="Unassembled WGS sequence"/>
</dbReference>
<organism evidence="1 2">
    <name type="scientific">Penicillium roqueforti (strain FM164)</name>
    <dbReference type="NCBI Taxonomy" id="1365484"/>
    <lineage>
        <taxon>Eukaryota</taxon>
        <taxon>Fungi</taxon>
        <taxon>Dikarya</taxon>
        <taxon>Ascomycota</taxon>
        <taxon>Pezizomycotina</taxon>
        <taxon>Eurotiomycetes</taxon>
        <taxon>Eurotiomycetidae</taxon>
        <taxon>Eurotiales</taxon>
        <taxon>Aspergillaceae</taxon>
        <taxon>Penicillium</taxon>
    </lineage>
</organism>
<keyword evidence="2" id="KW-1185">Reference proteome</keyword>
<accession>W6Q1Z9</accession>
<evidence type="ECO:0000313" key="2">
    <source>
        <dbReference type="Proteomes" id="UP000030686"/>
    </source>
</evidence>
<dbReference type="EMBL" id="HG792016">
    <property type="protein sequence ID" value="CDM30011.1"/>
    <property type="molecule type" value="Genomic_DNA"/>
</dbReference>
<evidence type="ECO:0000313" key="1">
    <source>
        <dbReference type="EMBL" id="CDM30011.1"/>
    </source>
</evidence>